<keyword evidence="1" id="KW-0732">Signal</keyword>
<reference evidence="2" key="2">
    <citation type="submission" date="2018-10" db="UniProtKB">
        <authorList>
            <consortium name="EnsemblPlants"/>
        </authorList>
    </citation>
    <scope>IDENTIFICATION</scope>
</reference>
<reference evidence="2" key="1">
    <citation type="submission" date="2018-08" db="EMBL/GenBank/DDBJ databases">
        <authorList>
            <person name="Rossello M."/>
        </authorList>
    </citation>
    <scope>NUCLEOTIDE SEQUENCE [LARGE SCALE GENOMIC DNA]</scope>
    <source>
        <strain evidence="2">cv. Chinese Spring</strain>
    </source>
</reference>
<dbReference type="Gramene" id="TraesCLE_scaffold_015342_01G000200.1">
    <property type="protein sequence ID" value="TraesCLE_scaffold_015342_01G000200.1"/>
    <property type="gene ID" value="TraesCLE_scaffold_015342_01G000200"/>
</dbReference>
<dbReference type="Gramene" id="TraesPARA_EIv1.0_2432790.1">
    <property type="protein sequence ID" value="TraesPARA_EIv1.0_2432790.1.CDS"/>
    <property type="gene ID" value="TraesPARA_EIv1.0_2432790"/>
</dbReference>
<dbReference type="Gramene" id="TraesCS7B03G0675300.1">
    <property type="protein sequence ID" value="TraesCS7B03G0675300.1.CDS"/>
    <property type="gene ID" value="TraesCS7B03G0675300"/>
</dbReference>
<dbReference type="KEGG" id="taes:123161646"/>
<accession>A0A3B6SN78</accession>
<dbReference type="Gramene" id="TraesSTA7B03G04159990.1">
    <property type="protein sequence ID" value="TraesSTA7B03G04159990.1"/>
    <property type="gene ID" value="TraesSTA7B03G04159990"/>
</dbReference>
<evidence type="ECO:0008006" key="4">
    <source>
        <dbReference type="Google" id="ProtNLM"/>
    </source>
</evidence>
<dbReference type="Gramene" id="TraesROB_scaffold_009646_01G000500.1">
    <property type="protein sequence ID" value="TraesROB_scaffold_009646_01G000500.1"/>
    <property type="gene ID" value="TraesROB_scaffold_009646_01G000500"/>
</dbReference>
<evidence type="ECO:0000256" key="1">
    <source>
        <dbReference type="SAM" id="SignalP"/>
    </source>
</evidence>
<protein>
    <recommendedName>
        <fullName evidence="4">EGF-like domain-containing protein</fullName>
    </recommendedName>
</protein>
<feature type="signal peptide" evidence="1">
    <location>
        <begin position="1"/>
        <end position="28"/>
    </location>
</feature>
<proteinExistence type="predicted"/>
<dbReference type="Gramene" id="TraesNOR7B03G04209950.1">
    <property type="protein sequence ID" value="TraesNOR7B03G04209950.1"/>
    <property type="gene ID" value="TraesNOR7B03G04209950"/>
</dbReference>
<dbReference type="AlphaFoldDB" id="A0A3B6SN78"/>
<dbReference type="PANTHER" id="PTHR33881">
    <property type="entry name" value="NEUROGENIC LOCUS NOTCH-LIKE PROTEIN"/>
    <property type="match status" value="1"/>
</dbReference>
<dbReference type="Gramene" id="TraesCS7B02G243100.1">
    <property type="protein sequence ID" value="TraesCS7B02G243100.1"/>
    <property type="gene ID" value="TraesCS7B02G243100"/>
</dbReference>
<dbReference type="Proteomes" id="UP000019116">
    <property type="component" value="Chromosome 7B"/>
</dbReference>
<name>A0A3B6SN78_WHEAT</name>
<evidence type="ECO:0000313" key="2">
    <source>
        <dbReference type="EnsemblPlants" id="TraesCS7B02G243100.1"/>
    </source>
</evidence>
<dbReference type="Gramene" id="TraesJAG7B03G04146170.1">
    <property type="protein sequence ID" value="TraesJAG7B03G04146170.1"/>
    <property type="gene ID" value="TraesJAG7B03G04146170"/>
</dbReference>
<dbReference type="OrthoDB" id="1914642at2759"/>
<organism evidence="2">
    <name type="scientific">Triticum aestivum</name>
    <name type="common">Wheat</name>
    <dbReference type="NCBI Taxonomy" id="4565"/>
    <lineage>
        <taxon>Eukaryota</taxon>
        <taxon>Viridiplantae</taxon>
        <taxon>Streptophyta</taxon>
        <taxon>Embryophyta</taxon>
        <taxon>Tracheophyta</taxon>
        <taxon>Spermatophyta</taxon>
        <taxon>Magnoliopsida</taxon>
        <taxon>Liliopsida</taxon>
        <taxon>Poales</taxon>
        <taxon>Poaceae</taxon>
        <taxon>BOP clade</taxon>
        <taxon>Pooideae</taxon>
        <taxon>Triticodae</taxon>
        <taxon>Triticeae</taxon>
        <taxon>Triticinae</taxon>
        <taxon>Triticum</taxon>
    </lineage>
</organism>
<dbReference type="EnsemblPlants" id="TraesCS7B02G243100.1">
    <property type="protein sequence ID" value="TraesCS7B02G243100.1"/>
    <property type="gene ID" value="TraesCS7B02G243100"/>
</dbReference>
<dbReference type="Gramene" id="TraesLDM7B03G04167110.1">
    <property type="protein sequence ID" value="TraesLDM7B03G04167110.1"/>
    <property type="gene ID" value="TraesLDM7B03G04167110"/>
</dbReference>
<dbReference type="OMA" id="FFRCECK"/>
<dbReference type="RefSeq" id="XP_044435392.1">
    <property type="nucleotide sequence ID" value="XM_044579457.1"/>
</dbReference>
<feature type="chain" id="PRO_5043180856" description="EGF-like domain-containing protein" evidence="1">
    <location>
        <begin position="29"/>
        <end position="233"/>
    </location>
</feature>
<dbReference type="Gramene" id="TraesJUL7B03G04202780.1">
    <property type="protein sequence ID" value="TraesJUL7B03G04202780.1"/>
    <property type="gene ID" value="TraesJUL7B03G04202780"/>
</dbReference>
<dbReference type="Gramene" id="TraesSYM7B03G04212770.1">
    <property type="protein sequence ID" value="TraesSYM7B03G04212770.1"/>
    <property type="gene ID" value="TraesSYM7B03G04212770"/>
</dbReference>
<dbReference type="Gramene" id="TraesCAD_scaffold_010529_01G000200.1">
    <property type="protein sequence ID" value="TraesCAD_scaffold_010529_01G000200.1"/>
    <property type="gene ID" value="TraesCAD_scaffold_010529_01G000200"/>
</dbReference>
<dbReference type="Gramene" id="TraesARI7B03G04128180.1">
    <property type="protein sequence ID" value="TraesARI7B03G04128180.1"/>
    <property type="gene ID" value="TraesARI7B03G04128180"/>
</dbReference>
<keyword evidence="3" id="KW-1185">Reference proteome</keyword>
<sequence>MGRTNRSALALACLLALLLVQLPRGARAVDGDLCGKVKCGMGSCGESGDYMFGFACRCNPGWSRYHLGDVDFPFLPCAIPNCTINYSCQDGSSPPAPSPPPPAAPPLTNLSVYDPCLMQYCGGGTCEKVESSAFAHRCACPDGFRNLLDDDAYPCYRQCSLGSGCSDLGIGIINGSDPSTSPPAPVSFTVQKSGAAGGSAPPAHGLLGLLILITFFWVQSPDSFVKVNQVCGV</sequence>
<evidence type="ECO:0000313" key="3">
    <source>
        <dbReference type="Proteomes" id="UP000019116"/>
    </source>
</evidence>
<gene>
    <name evidence="2" type="primary">LOC123161646</name>
</gene>
<dbReference type="PANTHER" id="PTHR33881:SF18">
    <property type="entry name" value="OS11G0582000 PROTEIN"/>
    <property type="match status" value="1"/>
</dbReference>
<dbReference type="GeneID" id="123161646"/>